<dbReference type="SUPFAM" id="SSF51679">
    <property type="entry name" value="Bacterial luciferase-like"/>
    <property type="match status" value="1"/>
</dbReference>
<dbReference type="RefSeq" id="WP_010919053.1">
    <property type="nucleotide sequence ID" value="NC_011916.1"/>
</dbReference>
<dbReference type="PANTHER" id="PTHR42847">
    <property type="entry name" value="ALKANESULFONATE MONOOXYGENASE"/>
    <property type="match status" value="1"/>
</dbReference>
<proteinExistence type="predicted"/>
<dbReference type="OrthoDB" id="9814695at2"/>
<dbReference type="AlphaFoldDB" id="A0A0H3C8Y1"/>
<dbReference type="GO" id="GO:0046306">
    <property type="term" value="P:alkanesulfonate catabolic process"/>
    <property type="evidence" value="ECO:0007669"/>
    <property type="project" value="TreeGrafter"/>
</dbReference>
<dbReference type="Pfam" id="PF00296">
    <property type="entry name" value="Bac_luciferase"/>
    <property type="match status" value="1"/>
</dbReference>
<dbReference type="PANTHER" id="PTHR42847:SF4">
    <property type="entry name" value="ALKANESULFONATE MONOOXYGENASE-RELATED"/>
    <property type="match status" value="1"/>
</dbReference>
<name>A0A0H3C8Y1_CAUVN</name>
<dbReference type="PhylomeDB" id="A0A0H3C8Y1"/>
<dbReference type="SMR" id="A0A0H3C8Y1"/>
<dbReference type="GO" id="GO:0008726">
    <property type="term" value="F:alkanesulfonate monooxygenase activity"/>
    <property type="evidence" value="ECO:0007669"/>
    <property type="project" value="TreeGrafter"/>
</dbReference>
<reference evidence="6 7" key="1">
    <citation type="journal article" date="2010" name="J. Bacteriol.">
        <title>The genetic basis of laboratory adaptation in Caulobacter crescentus.</title>
        <authorList>
            <person name="Marks M.E."/>
            <person name="Castro-Rojas C.M."/>
            <person name="Teiling C."/>
            <person name="Du L."/>
            <person name="Kapatral V."/>
            <person name="Walunas T.L."/>
            <person name="Crosson S."/>
        </authorList>
    </citation>
    <scope>NUCLEOTIDE SEQUENCE [LARGE SCALE GENOMIC DNA]</scope>
    <source>
        <strain evidence="7">NA1000 / CB15N</strain>
    </source>
</reference>
<dbReference type="KEGG" id="ccs:CCNA_01227"/>
<evidence type="ECO:0000256" key="2">
    <source>
        <dbReference type="ARBA" id="ARBA00022643"/>
    </source>
</evidence>
<dbReference type="EMBL" id="CP001340">
    <property type="protein sequence ID" value="ACL94692.1"/>
    <property type="molecule type" value="Genomic_DNA"/>
</dbReference>
<evidence type="ECO:0000259" key="5">
    <source>
        <dbReference type="Pfam" id="PF00296"/>
    </source>
</evidence>
<protein>
    <submittedName>
        <fullName evidence="6">Alkanesulfonate monooxygenase</fullName>
        <ecNumber evidence="6">1.14.13.-</ecNumber>
    </submittedName>
</protein>
<feature type="domain" description="Luciferase-like" evidence="5">
    <location>
        <begin position="11"/>
        <end position="321"/>
    </location>
</feature>
<evidence type="ECO:0000313" key="7">
    <source>
        <dbReference type="Proteomes" id="UP000001364"/>
    </source>
</evidence>
<gene>
    <name evidence="6" type="ordered locus">CCNA_01227</name>
</gene>
<dbReference type="GeneID" id="7333620"/>
<evidence type="ECO:0000256" key="1">
    <source>
        <dbReference type="ARBA" id="ARBA00022630"/>
    </source>
</evidence>
<dbReference type="Proteomes" id="UP000001364">
    <property type="component" value="Chromosome"/>
</dbReference>
<dbReference type="EC" id="1.14.13.-" evidence="6"/>
<dbReference type="InterPro" id="IPR036661">
    <property type="entry name" value="Luciferase-like_sf"/>
</dbReference>
<dbReference type="InterPro" id="IPR011251">
    <property type="entry name" value="Luciferase-like_dom"/>
</dbReference>
<keyword evidence="3 6" id="KW-0560">Oxidoreductase</keyword>
<evidence type="ECO:0000313" key="6">
    <source>
        <dbReference type="EMBL" id="ACL94692.1"/>
    </source>
</evidence>
<dbReference type="PATRIC" id="fig|565050.3.peg.1209"/>
<dbReference type="CDD" id="cd01094">
    <property type="entry name" value="Alkanesulfonate_monoxygenase"/>
    <property type="match status" value="1"/>
</dbReference>
<keyword evidence="2" id="KW-0288">FMN</keyword>
<keyword evidence="7" id="KW-1185">Reference proteome</keyword>
<dbReference type="HOGENOM" id="CLU_027853_1_1_5"/>
<sequence length="355" mass="38552">MMFSRPSPHKDFGVFLPVANGGWIVSATTPTLDGLYAQNRAAAVLADEIGLDFVMSMGKFRGFGGETDHWGTSLESVTLMAAIAEATKRVRIWATVHPLLQNPAVAAKMIATLDQISGGRAGLNIVAGAYKAEFDQMSAWDDSLSHDDRYALAEEWTTIVKRLWTEDSVDFSGRYFTMKDCQSKPKPLARPRPELICAGMSDRGFQFSVREADACFIGGRSREEHREASRRAKRMAADLGRSVRTYAMCTVIHGSTDAAAQALVARYAEGADIGAILAMLASWGVPADRLQATARQQGAFMTQTVVGSPASCREQIEAFVTACELDGLMLIFPDYVEGLSMFGAEILPGLRAVFS</sequence>
<accession>A0A0H3C8Y1</accession>
<evidence type="ECO:0000256" key="3">
    <source>
        <dbReference type="ARBA" id="ARBA00023002"/>
    </source>
</evidence>
<dbReference type="RefSeq" id="YP_002516600.1">
    <property type="nucleotide sequence ID" value="NC_011916.1"/>
</dbReference>
<dbReference type="Gene3D" id="3.20.20.30">
    <property type="entry name" value="Luciferase-like domain"/>
    <property type="match status" value="1"/>
</dbReference>
<organism evidence="6 7">
    <name type="scientific">Caulobacter vibrioides (strain NA1000 / CB15N)</name>
    <name type="common">Caulobacter crescentus</name>
    <dbReference type="NCBI Taxonomy" id="565050"/>
    <lineage>
        <taxon>Bacteria</taxon>
        <taxon>Pseudomonadati</taxon>
        <taxon>Pseudomonadota</taxon>
        <taxon>Alphaproteobacteria</taxon>
        <taxon>Caulobacterales</taxon>
        <taxon>Caulobacteraceae</taxon>
        <taxon>Caulobacter</taxon>
    </lineage>
</organism>
<dbReference type="InterPro" id="IPR050172">
    <property type="entry name" value="SsuD_RutA_monooxygenase"/>
</dbReference>
<keyword evidence="1" id="KW-0285">Flavoprotein</keyword>
<keyword evidence="4 6" id="KW-0503">Monooxygenase</keyword>
<evidence type="ECO:0000256" key="4">
    <source>
        <dbReference type="ARBA" id="ARBA00023033"/>
    </source>
</evidence>